<dbReference type="Pfam" id="PF04932">
    <property type="entry name" value="Wzy_C"/>
    <property type="match status" value="1"/>
</dbReference>
<feature type="transmembrane region" description="Helical" evidence="5">
    <location>
        <begin position="222"/>
        <end position="240"/>
    </location>
</feature>
<gene>
    <name evidence="7" type="ORF">A2786_01640</name>
</gene>
<dbReference type="InterPro" id="IPR051533">
    <property type="entry name" value="WaaL-like"/>
</dbReference>
<dbReference type="InterPro" id="IPR011990">
    <property type="entry name" value="TPR-like_helical_dom_sf"/>
</dbReference>
<feature type="transmembrane region" description="Helical" evidence="5">
    <location>
        <begin position="454"/>
        <end position="479"/>
    </location>
</feature>
<keyword evidence="4 5" id="KW-0472">Membrane</keyword>
<sequence>MDSEAIAHKTIRLTFYTLFFAVPLIFLPGHVELFQFNKMITVYLGTIIITASWLIRMVIKKRILFRKTPLDIPILLFLISQVASTVLSIEPHTSLFGYYSRFHGGLFSTISYILLYYAFVSNMSSFLSYKREGGEQISAGWIGKASNLAGETGKESATKSNRMQPKKFRSPTSPLKLSLFFLIISTTIVSLYGILEHFGIDENYWVQDVRNRVFSTLGQPNWLAALLVMVTPLTLTPLLSEKQLLDRNARGANFARRLGQAIGLVNPPSKASAGNATVSDQKIVAPRAFSILMPYTLFGIFFLTLLYTKSRSGLLGFTLMYGAFWLLAWRTVRQQKQAAKSFLVTTSLILLLTAVVGTPFTPSAMSIINRIGPTTETAQSEAALSKAPLAELGGTESGEIRKIVWRGAIEVWRHWPLFGSGVETFAYSYYNFRPIEHNFVSEWDFLYNKAHNEYLNFLATTGAFGLGTYLFFIASYIFWSIRQIGIKNHESRIMNSSETKSDSPPNSLFILHNSLLPAFLSGFLGVLITNFFGFSTVTDGLLFFMFPAFAIALSPKEPTSINNEEEVNEKQPSLYQWLLSIIVIAIAIVLLFQVMTRWYADRLFTEGKALSDADKISQGLLLMQRAVRLVPGEPLFRDRLSLDLARSASALAQSQEATSSAQFAQLAKIHSDLVFLQNPVHLNFLKNRAATMLHLSAVDPLYRQEAEKALKRAIELAPTDPKLPYNLGLFYAADEPNKAIEGFKQSVGLKPDYEPAGLALAAAFEKKGQLEDAKLEYQAILEFFPSNQTALNALERLATVSGKRNEIRK</sequence>
<protein>
    <recommendedName>
        <fullName evidence="6">O-antigen ligase-related domain-containing protein</fullName>
    </recommendedName>
</protein>
<reference evidence="7 8" key="1">
    <citation type="journal article" date="2016" name="Nat. Commun.">
        <title>Thousands of microbial genomes shed light on interconnected biogeochemical processes in an aquifer system.</title>
        <authorList>
            <person name="Anantharaman K."/>
            <person name="Brown C.T."/>
            <person name="Hug L.A."/>
            <person name="Sharon I."/>
            <person name="Castelle C.J."/>
            <person name="Probst A.J."/>
            <person name="Thomas B.C."/>
            <person name="Singh A."/>
            <person name="Wilkins M.J."/>
            <person name="Karaoz U."/>
            <person name="Brodie E.L."/>
            <person name="Williams K.H."/>
            <person name="Hubbard S.S."/>
            <person name="Banfield J.F."/>
        </authorList>
    </citation>
    <scope>NUCLEOTIDE SEQUENCE [LARGE SCALE GENOMIC DNA]</scope>
</reference>
<dbReference type="Proteomes" id="UP000179233">
    <property type="component" value="Unassembled WGS sequence"/>
</dbReference>
<dbReference type="Gene3D" id="1.25.40.10">
    <property type="entry name" value="Tetratricopeptide repeat domain"/>
    <property type="match status" value="1"/>
</dbReference>
<proteinExistence type="predicted"/>
<feature type="transmembrane region" description="Helical" evidence="5">
    <location>
        <begin position="101"/>
        <end position="120"/>
    </location>
</feature>
<evidence type="ECO:0000256" key="3">
    <source>
        <dbReference type="ARBA" id="ARBA00022989"/>
    </source>
</evidence>
<keyword evidence="2 5" id="KW-0812">Transmembrane</keyword>
<feature type="transmembrane region" description="Helical" evidence="5">
    <location>
        <begin position="177"/>
        <end position="195"/>
    </location>
</feature>
<evidence type="ECO:0000256" key="1">
    <source>
        <dbReference type="ARBA" id="ARBA00004141"/>
    </source>
</evidence>
<dbReference type="InterPro" id="IPR007016">
    <property type="entry name" value="O-antigen_ligase-rel_domated"/>
</dbReference>
<evidence type="ECO:0000256" key="4">
    <source>
        <dbReference type="ARBA" id="ARBA00023136"/>
    </source>
</evidence>
<feature type="transmembrane region" description="Helical" evidence="5">
    <location>
        <begin position="313"/>
        <end position="329"/>
    </location>
</feature>
<feature type="transmembrane region" description="Helical" evidence="5">
    <location>
        <begin position="574"/>
        <end position="595"/>
    </location>
</feature>
<dbReference type="AlphaFoldDB" id="A0A1G1VS22"/>
<evidence type="ECO:0000259" key="6">
    <source>
        <dbReference type="Pfam" id="PF04932"/>
    </source>
</evidence>
<evidence type="ECO:0000256" key="5">
    <source>
        <dbReference type="SAM" id="Phobius"/>
    </source>
</evidence>
<evidence type="ECO:0000313" key="7">
    <source>
        <dbReference type="EMBL" id="OGY18201.1"/>
    </source>
</evidence>
<feature type="transmembrane region" description="Helical" evidence="5">
    <location>
        <begin position="341"/>
        <end position="360"/>
    </location>
</feature>
<dbReference type="PANTHER" id="PTHR37422">
    <property type="entry name" value="TEICHURONIC ACID BIOSYNTHESIS PROTEIN TUAE"/>
    <property type="match status" value="1"/>
</dbReference>
<feature type="transmembrane region" description="Helical" evidence="5">
    <location>
        <begin position="534"/>
        <end position="553"/>
    </location>
</feature>
<feature type="transmembrane region" description="Helical" evidence="5">
    <location>
        <begin position="288"/>
        <end position="307"/>
    </location>
</feature>
<feature type="transmembrane region" description="Helical" evidence="5">
    <location>
        <begin position="40"/>
        <end position="58"/>
    </location>
</feature>
<evidence type="ECO:0000313" key="8">
    <source>
        <dbReference type="Proteomes" id="UP000179233"/>
    </source>
</evidence>
<accession>A0A1G1VS22</accession>
<organism evidence="7 8">
    <name type="scientific">Candidatus Chisholmbacteria bacterium RIFCSPHIGHO2_01_FULL_52_32</name>
    <dbReference type="NCBI Taxonomy" id="1797591"/>
    <lineage>
        <taxon>Bacteria</taxon>
        <taxon>Candidatus Chisholmiibacteriota</taxon>
    </lineage>
</organism>
<comment type="caution">
    <text evidence="7">The sequence shown here is derived from an EMBL/GenBank/DDBJ whole genome shotgun (WGS) entry which is preliminary data.</text>
</comment>
<dbReference type="PANTHER" id="PTHR37422:SF13">
    <property type="entry name" value="LIPOPOLYSACCHARIDE BIOSYNTHESIS PROTEIN PA4999-RELATED"/>
    <property type="match status" value="1"/>
</dbReference>
<dbReference type="GO" id="GO:0016020">
    <property type="term" value="C:membrane"/>
    <property type="evidence" value="ECO:0007669"/>
    <property type="project" value="UniProtKB-SubCell"/>
</dbReference>
<feature type="transmembrane region" description="Helical" evidence="5">
    <location>
        <begin position="12"/>
        <end position="28"/>
    </location>
</feature>
<name>A0A1G1VS22_9BACT</name>
<comment type="subcellular location">
    <subcellularLocation>
        <location evidence="1">Membrane</location>
        <topology evidence="1">Multi-pass membrane protein</topology>
    </subcellularLocation>
</comment>
<dbReference type="EMBL" id="MHCJ01000003">
    <property type="protein sequence ID" value="OGY18201.1"/>
    <property type="molecule type" value="Genomic_DNA"/>
</dbReference>
<feature type="transmembrane region" description="Helical" evidence="5">
    <location>
        <begin position="70"/>
        <end position="89"/>
    </location>
</feature>
<evidence type="ECO:0000256" key="2">
    <source>
        <dbReference type="ARBA" id="ARBA00022692"/>
    </source>
</evidence>
<feature type="domain" description="O-antigen ligase-related" evidence="6">
    <location>
        <begin position="298"/>
        <end position="469"/>
    </location>
</feature>
<keyword evidence="3 5" id="KW-1133">Transmembrane helix</keyword>
<dbReference type="SUPFAM" id="SSF48452">
    <property type="entry name" value="TPR-like"/>
    <property type="match status" value="1"/>
</dbReference>